<dbReference type="SUPFAM" id="SSF53098">
    <property type="entry name" value="Ribonuclease H-like"/>
    <property type="match status" value="1"/>
</dbReference>
<organism evidence="1 2">
    <name type="scientific">Pyricularia oryzae</name>
    <name type="common">Rice blast fungus</name>
    <name type="synonym">Magnaporthe oryzae</name>
    <dbReference type="NCBI Taxonomy" id="318829"/>
    <lineage>
        <taxon>Eukaryota</taxon>
        <taxon>Fungi</taxon>
        <taxon>Dikarya</taxon>
        <taxon>Ascomycota</taxon>
        <taxon>Pezizomycotina</taxon>
        <taxon>Sordariomycetes</taxon>
        <taxon>Sordariomycetidae</taxon>
        <taxon>Magnaporthales</taxon>
        <taxon>Pyriculariaceae</taxon>
        <taxon>Pyricularia</taxon>
    </lineage>
</organism>
<reference evidence="1 2" key="1">
    <citation type="journal article" date="2019" name="Mol. Biol. Evol.">
        <title>Blast fungal genomes show frequent chromosomal changes, gene gains and losses, and effector gene turnover.</title>
        <authorList>
            <person name="Gomez Luciano L.B."/>
            <person name="Jason Tsai I."/>
            <person name="Chuma I."/>
            <person name="Tosa Y."/>
            <person name="Chen Y.H."/>
            <person name="Li J.Y."/>
            <person name="Li M.Y."/>
            <person name="Jade Lu M.Y."/>
            <person name="Nakayashiki H."/>
            <person name="Li W.H."/>
        </authorList>
    </citation>
    <scope>NUCLEOTIDE SEQUENCE [LARGE SCALE GENOMIC DNA]</scope>
    <source>
        <strain evidence="1">MZ5-1-6</strain>
    </source>
</reference>
<dbReference type="EMBL" id="CP034205">
    <property type="protein sequence ID" value="QBZ57602.1"/>
    <property type="molecule type" value="Genomic_DNA"/>
</dbReference>
<sequence length="323" mass="35863">MVGWLGAGPRLRSPPLVINGEQMSEPLAKTEALQREVFGRFSAENDLQGDPLEAWSADEVKILWDTQVSAEKAERSYIGVTNTSPGIDGITVRLFKAGWVSLAEPVRRFYQPVRAILPAYKTTPSSTIFRDAGLPSARVALAYTRLKYGARLRFADKGHPFVNRLRETPRARNSGHSATTLQTVAQLFPRIRKLELRAPRNAPDSRTDPTGGVPKEETARRFIEWLDMVLFDDIVVYTDGSEKYENNCVQIGYGWAVFRAGLEFAAGSAFITPESHVFDAEAIGALKRLQAATKAQPGARIWIYMDSTSVIWGFKSDAPRSSQ</sequence>
<dbReference type="GO" id="GO:0003676">
    <property type="term" value="F:nucleic acid binding"/>
    <property type="evidence" value="ECO:0007669"/>
    <property type="project" value="InterPro"/>
</dbReference>
<gene>
    <name evidence="1" type="ORF">PoMZ_02533</name>
</gene>
<evidence type="ECO:0000313" key="1">
    <source>
        <dbReference type="EMBL" id="QBZ57602.1"/>
    </source>
</evidence>
<dbReference type="InterPro" id="IPR036397">
    <property type="entry name" value="RNaseH_sf"/>
</dbReference>
<proteinExistence type="predicted"/>
<dbReference type="AlphaFoldDB" id="A0A4P7N7I5"/>
<dbReference type="Gene3D" id="3.30.420.10">
    <property type="entry name" value="Ribonuclease H-like superfamily/Ribonuclease H"/>
    <property type="match status" value="1"/>
</dbReference>
<dbReference type="CDD" id="cd09276">
    <property type="entry name" value="Rnase_HI_RT_non_LTR"/>
    <property type="match status" value="1"/>
</dbReference>
<dbReference type="Proteomes" id="UP000294847">
    <property type="component" value="Chromosome 2"/>
</dbReference>
<protein>
    <submittedName>
        <fullName evidence="1">Uncharacterized protein</fullName>
    </submittedName>
</protein>
<name>A0A4P7N7I5_PYROR</name>
<accession>A0A4P7N7I5</accession>
<evidence type="ECO:0000313" key="2">
    <source>
        <dbReference type="Proteomes" id="UP000294847"/>
    </source>
</evidence>
<dbReference type="InterPro" id="IPR012337">
    <property type="entry name" value="RNaseH-like_sf"/>
</dbReference>